<sequence length="239" mass="27649">MKKMKRKARIKRDTLAHVDDDVAGSEVYKRGRTRIDCPSTGRERKRDNRFCRDAPLYPFRDKKEKTESESFLEEKGTKKEEEKEDNEDERRISKPRCEEEEESVKKRGEEHFRGLAVSCISDQEKLVSSSPSLWSPLCLSSCSLESSLLHHDPSLFSSPRSELSFDGCMKERRKGEEEESKEGSGSLKRRKDQEGVCLPFFPSLFSRSSQSPDASFIAHEKGKKKEKEEIEEESDEEEE</sequence>
<dbReference type="EMBL" id="MIGC01005586">
    <property type="protein sequence ID" value="PHJ16792.1"/>
    <property type="molecule type" value="Genomic_DNA"/>
</dbReference>
<feature type="compositionally biased region" description="Basic and acidic residues" evidence="1">
    <location>
        <begin position="11"/>
        <end position="20"/>
    </location>
</feature>
<protein>
    <submittedName>
        <fullName evidence="2">Uncharacterized protein</fullName>
    </submittedName>
</protein>
<feature type="region of interest" description="Disordered" evidence="1">
    <location>
        <begin position="1"/>
        <end position="49"/>
    </location>
</feature>
<organism evidence="2 3">
    <name type="scientific">Cystoisospora suis</name>
    <dbReference type="NCBI Taxonomy" id="483139"/>
    <lineage>
        <taxon>Eukaryota</taxon>
        <taxon>Sar</taxon>
        <taxon>Alveolata</taxon>
        <taxon>Apicomplexa</taxon>
        <taxon>Conoidasida</taxon>
        <taxon>Coccidia</taxon>
        <taxon>Eucoccidiorida</taxon>
        <taxon>Eimeriorina</taxon>
        <taxon>Sarcocystidae</taxon>
        <taxon>Cystoisospora</taxon>
    </lineage>
</organism>
<keyword evidence="3" id="KW-1185">Reference proteome</keyword>
<gene>
    <name evidence="2" type="ORF">CSUI_009391</name>
</gene>
<dbReference type="VEuPathDB" id="ToxoDB:CSUI_009391"/>
<comment type="caution">
    <text evidence="2">The sequence shown here is derived from an EMBL/GenBank/DDBJ whole genome shotgun (WGS) entry which is preliminary data.</text>
</comment>
<name>A0A2C6KJY8_9APIC</name>
<dbReference type="GeneID" id="94432718"/>
<feature type="compositionally biased region" description="Low complexity" evidence="1">
    <location>
        <begin position="199"/>
        <end position="212"/>
    </location>
</feature>
<feature type="compositionally biased region" description="Basic and acidic residues" evidence="1">
    <location>
        <begin position="218"/>
        <end position="228"/>
    </location>
</feature>
<feature type="compositionally biased region" description="Basic residues" evidence="1">
    <location>
        <begin position="1"/>
        <end position="10"/>
    </location>
</feature>
<feature type="compositionally biased region" description="Acidic residues" evidence="1">
    <location>
        <begin position="229"/>
        <end position="239"/>
    </location>
</feature>
<dbReference type="AlphaFoldDB" id="A0A2C6KJY8"/>
<accession>A0A2C6KJY8</accession>
<feature type="compositionally biased region" description="Basic and acidic residues" evidence="1">
    <location>
        <begin position="88"/>
        <end position="107"/>
    </location>
</feature>
<dbReference type="Proteomes" id="UP000221165">
    <property type="component" value="Unassembled WGS sequence"/>
</dbReference>
<feature type="compositionally biased region" description="Basic and acidic residues" evidence="1">
    <location>
        <begin position="27"/>
        <end position="49"/>
    </location>
</feature>
<dbReference type="RefSeq" id="XP_067918517.1">
    <property type="nucleotide sequence ID" value="XM_068069507.1"/>
</dbReference>
<reference evidence="2 3" key="1">
    <citation type="journal article" date="2017" name="Int. J. Parasitol.">
        <title>The genome of the protozoan parasite Cystoisospora suis and a reverse vaccinology approach to identify vaccine candidates.</title>
        <authorList>
            <person name="Palmieri N."/>
            <person name="Shrestha A."/>
            <person name="Ruttkowski B."/>
            <person name="Beck T."/>
            <person name="Vogl C."/>
            <person name="Tomley F."/>
            <person name="Blake D.P."/>
            <person name="Joachim A."/>
        </authorList>
    </citation>
    <scope>NUCLEOTIDE SEQUENCE [LARGE SCALE GENOMIC DNA]</scope>
    <source>
        <strain evidence="2 3">Wien I</strain>
    </source>
</reference>
<feature type="region of interest" description="Disordered" evidence="1">
    <location>
        <begin position="61"/>
        <end position="107"/>
    </location>
</feature>
<evidence type="ECO:0000313" key="2">
    <source>
        <dbReference type="EMBL" id="PHJ16792.1"/>
    </source>
</evidence>
<evidence type="ECO:0000256" key="1">
    <source>
        <dbReference type="SAM" id="MobiDB-lite"/>
    </source>
</evidence>
<proteinExistence type="predicted"/>
<evidence type="ECO:0000313" key="3">
    <source>
        <dbReference type="Proteomes" id="UP000221165"/>
    </source>
</evidence>
<feature type="compositionally biased region" description="Basic and acidic residues" evidence="1">
    <location>
        <begin position="61"/>
        <end position="81"/>
    </location>
</feature>
<feature type="non-terminal residue" evidence="2">
    <location>
        <position position="239"/>
    </location>
</feature>
<feature type="region of interest" description="Disordered" evidence="1">
    <location>
        <begin position="152"/>
        <end position="239"/>
    </location>
</feature>